<reference evidence="2 3" key="1">
    <citation type="submission" date="2019-12" db="EMBL/GenBank/DDBJ databases">
        <authorList>
            <person name="Floudas D."/>
            <person name="Bentzer J."/>
            <person name="Ahren D."/>
            <person name="Johansson T."/>
            <person name="Persson P."/>
            <person name="Tunlid A."/>
        </authorList>
    </citation>
    <scope>NUCLEOTIDE SEQUENCE [LARGE SCALE GENOMIC DNA]</scope>
    <source>
        <strain evidence="2 3">CBS 102.39</strain>
    </source>
</reference>
<dbReference type="Gene3D" id="3.30.40.10">
    <property type="entry name" value="Zinc/RING finger domain, C3HC4 (zinc finger)"/>
    <property type="match status" value="1"/>
</dbReference>
<comment type="caution">
    <text evidence="2">The sequence shown here is derived from an EMBL/GenBank/DDBJ whole genome shotgun (WGS) entry which is preliminary data.</text>
</comment>
<dbReference type="InterPro" id="IPR013083">
    <property type="entry name" value="Znf_RING/FYVE/PHD"/>
</dbReference>
<feature type="transmembrane region" description="Helical" evidence="1">
    <location>
        <begin position="237"/>
        <end position="254"/>
    </location>
</feature>
<evidence type="ECO:0000313" key="3">
    <source>
        <dbReference type="Proteomes" id="UP000521872"/>
    </source>
</evidence>
<proteinExistence type="predicted"/>
<accession>A0A8H4R8Z4</accession>
<dbReference type="AlphaFoldDB" id="A0A8H4R8Z4"/>
<keyword evidence="3" id="KW-1185">Reference proteome</keyword>
<keyword evidence="1" id="KW-1133">Transmembrane helix</keyword>
<dbReference type="Proteomes" id="UP000521872">
    <property type="component" value="Unassembled WGS sequence"/>
</dbReference>
<feature type="transmembrane region" description="Helical" evidence="1">
    <location>
        <begin position="195"/>
        <end position="216"/>
    </location>
</feature>
<gene>
    <name evidence="2" type="ORF">D9613_001732</name>
</gene>
<keyword evidence="1" id="KW-0472">Membrane</keyword>
<dbReference type="EMBL" id="JAACJL010000001">
    <property type="protein sequence ID" value="KAF4623857.1"/>
    <property type="molecule type" value="Genomic_DNA"/>
</dbReference>
<organism evidence="2 3">
    <name type="scientific">Agrocybe pediades</name>
    <dbReference type="NCBI Taxonomy" id="84607"/>
    <lineage>
        <taxon>Eukaryota</taxon>
        <taxon>Fungi</taxon>
        <taxon>Dikarya</taxon>
        <taxon>Basidiomycota</taxon>
        <taxon>Agaricomycotina</taxon>
        <taxon>Agaricomycetes</taxon>
        <taxon>Agaricomycetidae</taxon>
        <taxon>Agaricales</taxon>
        <taxon>Agaricineae</taxon>
        <taxon>Strophariaceae</taxon>
        <taxon>Agrocybe</taxon>
    </lineage>
</organism>
<dbReference type="SUPFAM" id="SSF57850">
    <property type="entry name" value="RING/U-box"/>
    <property type="match status" value="1"/>
</dbReference>
<sequence>MLKLAEAACAWLPHNSLNSSSTLSQLSLWPSKKNSAEYASTVLTQKQNLVVSFAPVSVKYVHVKCLERWRKTSASRSAFFACPQCKYQYRFARTRISGLAANQIVVGGLSGLLFTAIVMIASYITTFFLEPTHSNVFFFFWPFEVVDDLVRAAFRVLRDGELGIFVDDPAFMTGRAASSTPAAPPGIIKSFLRRFIIGLPLVGATSVVHMLLNAPIIGPVQWMSRWRGSRSRRNRNTQDLAALIIVGLLLIGTIRQDGHHCFPQQPASDSTFSF</sequence>
<evidence type="ECO:0000256" key="1">
    <source>
        <dbReference type="SAM" id="Phobius"/>
    </source>
</evidence>
<evidence type="ECO:0000313" key="2">
    <source>
        <dbReference type="EMBL" id="KAF4623857.1"/>
    </source>
</evidence>
<name>A0A8H4R8Z4_9AGAR</name>
<feature type="transmembrane region" description="Helical" evidence="1">
    <location>
        <begin position="99"/>
        <end position="124"/>
    </location>
</feature>
<protein>
    <submittedName>
        <fullName evidence="2">Uncharacterized protein</fullName>
    </submittedName>
</protein>
<keyword evidence="1" id="KW-0812">Transmembrane</keyword>